<proteinExistence type="inferred from homology"/>
<feature type="signal peptide" evidence="8">
    <location>
        <begin position="1"/>
        <end position="31"/>
    </location>
</feature>
<keyword evidence="11" id="KW-1185">Reference proteome</keyword>
<dbReference type="InterPro" id="IPR034213">
    <property type="entry name" value="S8_Vpr-like"/>
</dbReference>
<name>A0A1Q4VAU2_9ACTN</name>
<feature type="active site" description="Charge relay system" evidence="5 6">
    <location>
        <position position="448"/>
    </location>
</feature>
<feature type="compositionally biased region" description="Polar residues" evidence="7">
    <location>
        <begin position="30"/>
        <end position="44"/>
    </location>
</feature>
<evidence type="ECO:0000256" key="6">
    <source>
        <dbReference type="PROSITE-ProRule" id="PRU01240"/>
    </source>
</evidence>
<evidence type="ECO:0000256" key="8">
    <source>
        <dbReference type="SAM" id="SignalP"/>
    </source>
</evidence>
<evidence type="ECO:0000259" key="9">
    <source>
        <dbReference type="Pfam" id="PF00082"/>
    </source>
</evidence>
<dbReference type="InterPro" id="IPR036852">
    <property type="entry name" value="Peptidase_S8/S53_dom_sf"/>
</dbReference>
<feature type="active site" description="Charge relay system" evidence="5 6">
    <location>
        <position position="243"/>
    </location>
</feature>
<dbReference type="SUPFAM" id="SSF52743">
    <property type="entry name" value="Subtilisin-like"/>
    <property type="match status" value="1"/>
</dbReference>
<dbReference type="AlphaFoldDB" id="A0A1Q4VAU2"/>
<dbReference type="InterPro" id="IPR015500">
    <property type="entry name" value="Peptidase_S8_subtilisin-rel"/>
</dbReference>
<keyword evidence="3 6" id="KW-0378">Hydrolase</keyword>
<evidence type="ECO:0000256" key="3">
    <source>
        <dbReference type="ARBA" id="ARBA00022801"/>
    </source>
</evidence>
<dbReference type="STRING" id="1048205.AB852_12630"/>
<comment type="caution">
    <text evidence="10">The sequence shown here is derived from an EMBL/GenBank/DDBJ whole genome shotgun (WGS) entry which is preliminary data.</text>
</comment>
<dbReference type="InterPro" id="IPR023828">
    <property type="entry name" value="Peptidase_S8_Ser-AS"/>
</dbReference>
<dbReference type="Gene3D" id="3.40.50.200">
    <property type="entry name" value="Peptidase S8/S53 domain"/>
    <property type="match status" value="1"/>
</dbReference>
<feature type="region of interest" description="Disordered" evidence="7">
    <location>
        <begin position="30"/>
        <end position="51"/>
    </location>
</feature>
<feature type="domain" description="Peptidase S8/S53" evidence="9">
    <location>
        <begin position="234"/>
        <end position="494"/>
    </location>
</feature>
<dbReference type="PIRSF" id="PIRSF037854">
    <property type="entry name" value="Dihydropyridine_esterase"/>
    <property type="match status" value="1"/>
</dbReference>
<dbReference type="GO" id="GO:0004252">
    <property type="term" value="F:serine-type endopeptidase activity"/>
    <property type="evidence" value="ECO:0007669"/>
    <property type="project" value="UniProtKB-UniRule"/>
</dbReference>
<gene>
    <name evidence="10" type="ORF">AB852_12630</name>
</gene>
<dbReference type="GO" id="GO:0006508">
    <property type="term" value="P:proteolysis"/>
    <property type="evidence" value="ECO:0007669"/>
    <property type="project" value="UniProtKB-KW"/>
</dbReference>
<feature type="active site" description="Charge relay system" evidence="5 6">
    <location>
        <position position="275"/>
    </location>
</feature>
<dbReference type="CDD" id="cd07474">
    <property type="entry name" value="Peptidases_S8_subtilisin_Vpr-like"/>
    <property type="match status" value="1"/>
</dbReference>
<dbReference type="PROSITE" id="PS00138">
    <property type="entry name" value="SUBTILASE_SER"/>
    <property type="match status" value="1"/>
</dbReference>
<evidence type="ECO:0000256" key="5">
    <source>
        <dbReference type="PIRSR" id="PIRSR615500-1"/>
    </source>
</evidence>
<dbReference type="PROSITE" id="PS00137">
    <property type="entry name" value="SUBTILASE_HIS"/>
    <property type="match status" value="1"/>
</dbReference>
<comment type="similarity">
    <text evidence="1 6">Belongs to the peptidase S8 family.</text>
</comment>
<evidence type="ECO:0000256" key="1">
    <source>
        <dbReference type="ARBA" id="ARBA00011073"/>
    </source>
</evidence>
<dbReference type="PANTHER" id="PTHR43806:SF65">
    <property type="entry name" value="SERINE PROTEASE APRX"/>
    <property type="match status" value="1"/>
</dbReference>
<dbReference type="Pfam" id="PF00082">
    <property type="entry name" value="Peptidase_S8"/>
    <property type="match status" value="1"/>
</dbReference>
<feature type="chain" id="PRO_5010355164" evidence="8">
    <location>
        <begin position="32"/>
        <end position="1114"/>
    </location>
</feature>
<dbReference type="PROSITE" id="PS51892">
    <property type="entry name" value="SUBTILASE"/>
    <property type="match status" value="1"/>
</dbReference>
<dbReference type="InterPro" id="IPR050131">
    <property type="entry name" value="Peptidase_S8_subtilisin-like"/>
</dbReference>
<keyword evidence="4 6" id="KW-0720">Serine protease</keyword>
<dbReference type="PANTHER" id="PTHR43806">
    <property type="entry name" value="PEPTIDASE S8"/>
    <property type="match status" value="1"/>
</dbReference>
<protein>
    <submittedName>
        <fullName evidence="10">Peptidase S8</fullName>
    </submittedName>
</protein>
<organism evidence="10 11">
    <name type="scientific">Streptomyces uncialis</name>
    <dbReference type="NCBI Taxonomy" id="1048205"/>
    <lineage>
        <taxon>Bacteria</taxon>
        <taxon>Bacillati</taxon>
        <taxon>Actinomycetota</taxon>
        <taxon>Actinomycetes</taxon>
        <taxon>Kitasatosporales</taxon>
        <taxon>Streptomycetaceae</taxon>
        <taxon>Streptomyces</taxon>
    </lineage>
</organism>
<keyword evidence="8" id="KW-0732">Signal</keyword>
<dbReference type="InterPro" id="IPR017297">
    <property type="entry name" value="Peptidase_S8A_DPH-A"/>
</dbReference>
<dbReference type="InterPro" id="IPR000209">
    <property type="entry name" value="Peptidase_S8/S53_dom"/>
</dbReference>
<evidence type="ECO:0000256" key="4">
    <source>
        <dbReference type="ARBA" id="ARBA00022825"/>
    </source>
</evidence>
<evidence type="ECO:0000256" key="7">
    <source>
        <dbReference type="SAM" id="MobiDB-lite"/>
    </source>
</evidence>
<accession>A0A1Q4VAU2</accession>
<evidence type="ECO:0000313" key="11">
    <source>
        <dbReference type="Proteomes" id="UP000186455"/>
    </source>
</evidence>
<dbReference type="EMBL" id="LFBV01000002">
    <property type="protein sequence ID" value="OKH94971.1"/>
    <property type="molecule type" value="Genomic_DNA"/>
</dbReference>
<reference evidence="10 11" key="1">
    <citation type="submission" date="2015-06" db="EMBL/GenBank/DDBJ databases">
        <title>Cloning and characterization of the uncialamcin biosynthetic gene cluster.</title>
        <authorList>
            <person name="Yan X."/>
            <person name="Huang T."/>
            <person name="Ge H."/>
            <person name="Shen B."/>
        </authorList>
    </citation>
    <scope>NUCLEOTIDE SEQUENCE [LARGE SCALE GENOMIC DNA]</scope>
    <source>
        <strain evidence="10 11">DCA2648</strain>
    </source>
</reference>
<keyword evidence="2 6" id="KW-0645">Protease</keyword>
<evidence type="ECO:0000256" key="2">
    <source>
        <dbReference type="ARBA" id="ARBA00022670"/>
    </source>
</evidence>
<sequence>MRTPAKKAYAATVAAAASIALTAGMTSPASAQSGDLDAMSTTAAKSPGTGGRTVHTVVLITGDRVLVDSKGRVGGIQRAKGREDMPFFTQVHDGRTYVVPRDARSLIADGTLDQRLFDVTGLAEAESRKAHRAGLKVIVGYRGATAGAARTEVRSSDGTTVRRTLSALEADAVTSATDSKGALWEALTRPKDDGSVARTSGIARIWLDGVRKASLDRSTGQVGAPAAWARSYDGTGVKIAVADSGIDATHPDLAGRVVAERNFSSSPDARDRVGHGTHVASIAAGTGKKDARYKGVAPGAQLINAKVLNDRGSGDDSGIIAGVDWAVAQGADIINMSLGGLDTPGIDPMEAQINKLSAEKGVLFAVAAGNEGPGRGTVGSPGSADAALTVGAVDDNDLIADFSSVGPRTGDNAVKPDMTAPGVAIGAAAAAGVPGQNPPGYVSMNGTSMATPHVAGAAAILKQKNPTWTGAQLKSVLMGSAKGGAHSVFEQGTGRLSVDKAIDQTVVSEPGSVSMGTQEWPHHDDTPVTKQVTYRNNGTADVTLDLSLATPVGGDGQPAPAGFFTLGAQRVTVPAGGSASVALTADTRIGGAVNGSYSVTVVASGGGQSVRTAAAVEREVESYEVTFKTLGRDGAPSSGWQADLKGYSEAATGRRVFPQLSSGSTTVRLPRGNYALAANLLADPAAPRNGIDLIENPQFSVSGPTTVTLDARTTRPVNVTVPDPAARPTRAGMMYTLNTPEVYVLQGSDFASFDNLRTASQGPRLPDGYLTQQWSGHWEHGTTEYNMLTGGPVPELATGYSKSYTTRNMALVKAGIGASAPGLRGALAAHGELEYGGGFLAPFATQAASANRDVYLSTDDGARWNIEAAVLGAKDAAGDQLFDALYGLGGSQRFEPGTTHTEKFNVGVSGPRMNAGEGLVRDGDDIGGSLTLVSDGAGHSGFARYSAASTTVHRDGVLHTKNDVAIDEQLITLPPESAKYKVATTIHRDPTFNRAGTRIDASWTFTSARTAGRTDLPVSTVRFQPRLALDSTVPAGSKQVVPVEVQGAASGTNLKTLRVLVSYDGKKWKSATVDAGKVKVRAPEKGKGISLRAVVTDKQDNQSAVTIHNAFLGR</sequence>
<dbReference type="Proteomes" id="UP000186455">
    <property type="component" value="Unassembled WGS sequence"/>
</dbReference>
<dbReference type="PRINTS" id="PR00723">
    <property type="entry name" value="SUBTILISIN"/>
</dbReference>
<evidence type="ECO:0000313" key="10">
    <source>
        <dbReference type="EMBL" id="OKH94971.1"/>
    </source>
</evidence>
<dbReference type="InterPro" id="IPR022398">
    <property type="entry name" value="Peptidase_S8_His-AS"/>
</dbReference>